<comment type="caution">
    <text evidence="1">The sequence shown here is derived from an EMBL/GenBank/DDBJ whole genome shotgun (WGS) entry which is preliminary data.</text>
</comment>
<gene>
    <name evidence="1" type="ORF">SSA02_10320</name>
</gene>
<dbReference type="InterPro" id="IPR056919">
    <property type="entry name" value="Phage_TAC_18"/>
</dbReference>
<proteinExistence type="predicted"/>
<dbReference type="RefSeq" id="WP_246103647.1">
    <property type="nucleotide sequence ID" value="NZ_BJVC01000002.1"/>
</dbReference>
<dbReference type="AlphaFoldDB" id="A0A511BNF6"/>
<dbReference type="Pfam" id="PF23812">
    <property type="entry name" value="Phage_TAC_18"/>
    <property type="match status" value="1"/>
</dbReference>
<dbReference type="EMBL" id="BJVC01000002">
    <property type="protein sequence ID" value="GEL01869.1"/>
    <property type="molecule type" value="Genomic_DNA"/>
</dbReference>
<reference evidence="1 2" key="1">
    <citation type="submission" date="2019-07" db="EMBL/GenBank/DDBJ databases">
        <title>Whole genome shotgun sequence of Swaminathania salitolerans NBRC 104436.</title>
        <authorList>
            <person name="Hosoyama A."/>
            <person name="Uohara A."/>
            <person name="Ohji S."/>
            <person name="Ichikawa N."/>
        </authorList>
    </citation>
    <scope>NUCLEOTIDE SEQUENCE [LARGE SCALE GENOMIC DNA]</scope>
    <source>
        <strain evidence="1 2">NBRC 104436</strain>
    </source>
</reference>
<protein>
    <submittedName>
        <fullName evidence="1">Uncharacterized protein</fullName>
    </submittedName>
</protein>
<organism evidence="1 2">
    <name type="scientific">Swaminathania salitolerans</name>
    <dbReference type="NCBI Taxonomy" id="182838"/>
    <lineage>
        <taxon>Bacteria</taxon>
        <taxon>Pseudomonadati</taxon>
        <taxon>Pseudomonadota</taxon>
        <taxon>Alphaproteobacteria</taxon>
        <taxon>Acetobacterales</taxon>
        <taxon>Acetobacteraceae</taxon>
        <taxon>Swaminathania</taxon>
    </lineage>
</organism>
<evidence type="ECO:0000313" key="2">
    <source>
        <dbReference type="Proteomes" id="UP000321405"/>
    </source>
</evidence>
<keyword evidence="2" id="KW-1185">Reference proteome</keyword>
<sequence>MRLEPRPDLLWIWRAWHRLSTERRHTVIGRFSALGGGFIASRPEPIPWSALARWAGHHGLTAQEMALLERCIVAMDAELLRHWAEKFKEKHR</sequence>
<name>A0A511BNF6_9PROT</name>
<evidence type="ECO:0000313" key="1">
    <source>
        <dbReference type="EMBL" id="GEL01869.1"/>
    </source>
</evidence>
<accession>A0A511BNF6</accession>
<dbReference type="Proteomes" id="UP000321405">
    <property type="component" value="Unassembled WGS sequence"/>
</dbReference>